<keyword evidence="7" id="KW-0524">Neurogenesis</keyword>
<dbReference type="Pfam" id="PF01833">
    <property type="entry name" value="TIG"/>
    <property type="match status" value="3"/>
</dbReference>
<keyword evidence="8 14" id="KW-1133">Transmembrane helix</keyword>
<evidence type="ECO:0000259" key="15">
    <source>
        <dbReference type="PROSITE" id="PS51004"/>
    </source>
</evidence>
<dbReference type="Gene3D" id="2.130.10.10">
    <property type="entry name" value="YVTN repeat-like/Quinoprotein amine dehydrogenase"/>
    <property type="match status" value="1"/>
</dbReference>
<dbReference type="InterPro" id="IPR013548">
    <property type="entry name" value="Plexin_cytoplasmic_RasGAP_dom"/>
</dbReference>
<dbReference type="SUPFAM" id="SSF103575">
    <property type="entry name" value="Plexin repeat"/>
    <property type="match status" value="1"/>
</dbReference>
<dbReference type="SUPFAM" id="SSF101912">
    <property type="entry name" value="Sema domain"/>
    <property type="match status" value="1"/>
</dbReference>
<keyword evidence="4 14" id="KW-0812">Transmembrane</keyword>
<dbReference type="GO" id="GO:0097374">
    <property type="term" value="P:sensory neuron axon guidance"/>
    <property type="evidence" value="ECO:0007669"/>
    <property type="project" value="TreeGrafter"/>
</dbReference>
<evidence type="ECO:0000313" key="16">
    <source>
        <dbReference type="EMBL" id="KAI1701687.1"/>
    </source>
</evidence>
<evidence type="ECO:0000256" key="11">
    <source>
        <dbReference type="ARBA" id="ARBA00023180"/>
    </source>
</evidence>
<evidence type="ECO:0000256" key="10">
    <source>
        <dbReference type="ARBA" id="ARBA00023157"/>
    </source>
</evidence>
<comment type="similarity">
    <text evidence="2">Belongs to the plexin family.</text>
</comment>
<dbReference type="InterPro" id="IPR015943">
    <property type="entry name" value="WD40/YVTN_repeat-like_dom_sf"/>
</dbReference>
<evidence type="ECO:0000256" key="14">
    <source>
        <dbReference type="SAM" id="Phobius"/>
    </source>
</evidence>
<dbReference type="CDD" id="cd00603">
    <property type="entry name" value="IPT_PCSR"/>
    <property type="match status" value="1"/>
</dbReference>
<dbReference type="InterPro" id="IPR002165">
    <property type="entry name" value="Plexin_repeat"/>
</dbReference>
<reference evidence="16" key="1">
    <citation type="submission" date="2022-01" db="EMBL/GenBank/DDBJ databases">
        <title>Genome Sequence Resource for Two Populations of Ditylenchus destructor, the Migratory Endoparasitic Phytonematode.</title>
        <authorList>
            <person name="Zhang H."/>
            <person name="Lin R."/>
            <person name="Xie B."/>
        </authorList>
    </citation>
    <scope>NUCLEOTIDE SEQUENCE</scope>
    <source>
        <strain evidence="16">BazhouSP</strain>
    </source>
</reference>
<dbReference type="GO" id="GO:0002116">
    <property type="term" value="C:semaphorin receptor complex"/>
    <property type="evidence" value="ECO:0007669"/>
    <property type="project" value="TreeGrafter"/>
</dbReference>
<keyword evidence="10" id="KW-1015">Disulfide bond</keyword>
<evidence type="ECO:0000256" key="7">
    <source>
        <dbReference type="ARBA" id="ARBA00022902"/>
    </source>
</evidence>
<dbReference type="SMART" id="SM00423">
    <property type="entry name" value="PSI"/>
    <property type="match status" value="3"/>
</dbReference>
<feature type="compositionally biased region" description="Polar residues" evidence="13">
    <location>
        <begin position="1740"/>
        <end position="1749"/>
    </location>
</feature>
<dbReference type="InterPro" id="IPR014756">
    <property type="entry name" value="Ig_E-set"/>
</dbReference>
<dbReference type="InterPro" id="IPR041019">
    <property type="entry name" value="TIG1_plexin"/>
</dbReference>
<keyword evidence="3" id="KW-1003">Cell membrane</keyword>
<keyword evidence="9 14" id="KW-0472">Membrane</keyword>
<accession>A0AAD4QX87</accession>
<dbReference type="Pfam" id="PF08337">
    <property type="entry name" value="Plexin_cytopl"/>
    <property type="match status" value="1"/>
</dbReference>
<dbReference type="SUPFAM" id="SSF81296">
    <property type="entry name" value="E set domains"/>
    <property type="match status" value="3"/>
</dbReference>
<dbReference type="GO" id="GO:0005886">
    <property type="term" value="C:plasma membrane"/>
    <property type="evidence" value="ECO:0007669"/>
    <property type="project" value="UniProtKB-SubCell"/>
</dbReference>
<feature type="compositionally biased region" description="Polar residues" evidence="13">
    <location>
        <begin position="1673"/>
        <end position="1682"/>
    </location>
</feature>
<dbReference type="GO" id="GO:0050772">
    <property type="term" value="P:positive regulation of axonogenesis"/>
    <property type="evidence" value="ECO:0007669"/>
    <property type="project" value="TreeGrafter"/>
</dbReference>
<comment type="subcellular location">
    <subcellularLocation>
        <location evidence="1">Cell membrane</location>
        <topology evidence="1">Single-pass membrane protein</topology>
    </subcellularLocation>
</comment>
<dbReference type="InterPro" id="IPR036352">
    <property type="entry name" value="Semap_dom_sf"/>
</dbReference>
<dbReference type="GO" id="GO:0008045">
    <property type="term" value="P:motor neuron axon guidance"/>
    <property type="evidence" value="ECO:0007669"/>
    <property type="project" value="TreeGrafter"/>
</dbReference>
<dbReference type="Gene3D" id="2.60.40.10">
    <property type="entry name" value="Immunoglobulins"/>
    <property type="match status" value="3"/>
</dbReference>
<comment type="caution">
    <text evidence="16">The sequence shown here is derived from an EMBL/GenBank/DDBJ whole genome shotgun (WGS) entry which is preliminary data.</text>
</comment>
<dbReference type="GO" id="GO:0008360">
    <property type="term" value="P:regulation of cell shape"/>
    <property type="evidence" value="ECO:0007669"/>
    <property type="project" value="TreeGrafter"/>
</dbReference>
<keyword evidence="11" id="KW-0325">Glycoprotein</keyword>
<evidence type="ECO:0000256" key="2">
    <source>
        <dbReference type="ARBA" id="ARBA00010297"/>
    </source>
</evidence>
<dbReference type="InterPro" id="IPR031148">
    <property type="entry name" value="Plexin"/>
</dbReference>
<feature type="region of interest" description="Disordered" evidence="13">
    <location>
        <begin position="1704"/>
        <end position="1749"/>
    </location>
</feature>
<dbReference type="SMART" id="SM00630">
    <property type="entry name" value="Sema"/>
    <property type="match status" value="1"/>
</dbReference>
<dbReference type="Gene3D" id="1.10.506.10">
    <property type="entry name" value="GTPase Activation - p120gap, domain 1"/>
    <property type="match status" value="2"/>
</dbReference>
<keyword evidence="5" id="KW-0732">Signal</keyword>
<dbReference type="GO" id="GO:0017154">
    <property type="term" value="F:semaphorin receptor activity"/>
    <property type="evidence" value="ECO:0007669"/>
    <property type="project" value="InterPro"/>
</dbReference>
<evidence type="ECO:0000313" key="17">
    <source>
        <dbReference type="Proteomes" id="UP001201812"/>
    </source>
</evidence>
<dbReference type="GO" id="GO:0007162">
    <property type="term" value="P:negative regulation of cell adhesion"/>
    <property type="evidence" value="ECO:0007669"/>
    <property type="project" value="TreeGrafter"/>
</dbReference>
<evidence type="ECO:0000256" key="9">
    <source>
        <dbReference type="ARBA" id="ARBA00023136"/>
    </source>
</evidence>
<comment type="caution">
    <text evidence="12">Lacks conserved residue(s) required for the propagation of feature annotation.</text>
</comment>
<name>A0AAD4QX87_9BILA</name>
<dbReference type="InterPro" id="IPR008936">
    <property type="entry name" value="Rho_GTPase_activation_prot"/>
</dbReference>
<protein>
    <submittedName>
        <fullName evidence="16">Plexin cytoplasmic rasGAP domain-containing protein</fullName>
    </submittedName>
</protein>
<evidence type="ECO:0000256" key="5">
    <source>
        <dbReference type="ARBA" id="ARBA00022729"/>
    </source>
</evidence>
<feature type="region of interest" description="Disordered" evidence="13">
    <location>
        <begin position="1659"/>
        <end position="1682"/>
    </location>
</feature>
<dbReference type="InterPro" id="IPR001627">
    <property type="entry name" value="Semap_dom"/>
</dbReference>
<dbReference type="EMBL" id="JAKKPZ010000113">
    <property type="protein sequence ID" value="KAI1701687.1"/>
    <property type="molecule type" value="Genomic_DNA"/>
</dbReference>
<dbReference type="Proteomes" id="UP001201812">
    <property type="component" value="Unassembled WGS sequence"/>
</dbReference>
<organism evidence="16 17">
    <name type="scientific">Ditylenchus destructor</name>
    <dbReference type="NCBI Taxonomy" id="166010"/>
    <lineage>
        <taxon>Eukaryota</taxon>
        <taxon>Metazoa</taxon>
        <taxon>Ecdysozoa</taxon>
        <taxon>Nematoda</taxon>
        <taxon>Chromadorea</taxon>
        <taxon>Rhabditida</taxon>
        <taxon>Tylenchina</taxon>
        <taxon>Tylenchomorpha</taxon>
        <taxon>Sphaerularioidea</taxon>
        <taxon>Anguinidae</taxon>
        <taxon>Anguininae</taxon>
        <taxon>Ditylenchus</taxon>
    </lineage>
</organism>
<evidence type="ECO:0000256" key="13">
    <source>
        <dbReference type="SAM" id="MobiDB-lite"/>
    </source>
</evidence>
<feature type="compositionally biased region" description="Low complexity" evidence="13">
    <location>
        <begin position="1704"/>
        <end position="1721"/>
    </location>
</feature>
<dbReference type="PROSITE" id="PS51004">
    <property type="entry name" value="SEMA"/>
    <property type="match status" value="1"/>
</dbReference>
<dbReference type="SUPFAM" id="SSF48350">
    <property type="entry name" value="GTPase activation domain, GAP"/>
    <property type="match status" value="1"/>
</dbReference>
<evidence type="ECO:0000256" key="8">
    <source>
        <dbReference type="ARBA" id="ARBA00022989"/>
    </source>
</evidence>
<dbReference type="InterPro" id="IPR013783">
    <property type="entry name" value="Ig-like_fold"/>
</dbReference>
<keyword evidence="17" id="KW-1185">Reference proteome</keyword>
<dbReference type="Pfam" id="PF17960">
    <property type="entry name" value="TIG_plexin"/>
    <property type="match status" value="1"/>
</dbReference>
<evidence type="ECO:0000256" key="1">
    <source>
        <dbReference type="ARBA" id="ARBA00004162"/>
    </source>
</evidence>
<proteinExistence type="inferred from homology"/>
<sequence>MIRQDYNTFATNPNKISSVDIAKFGNRLLFLFTLTLFNFLITANDAVIGTRHNRVVAEFTSATAINNLVVVPEANKVFLGAVNHIYSISLSNLSLVEDAITGPLLDSPMCNSELTSCIGPTGRGSIVETDNCNKILHYVRALGVLLVCGSTRQGVCHLRDARQLSRAKVSHPNFAGIQHTSVAANSPNASTVSLLLSSSAAEADSSPITADRLYVAASATASSPYRDSFPAVATRLGPAGLLPINAGSIDGEAAVYMRGVPSVPHVDYVAAFRDERYVYWAAVQNKHMAYVSQQAQHMANTGAGGHSLSNPLVTRLIRVCQDDDKYMSYSEIEIQCRSGNGDNTNFNVLKSIVLLKDDLIGVFTDTEGRQSAICIFHMPKIRLTFWYNIDRCRAGTDTIGLPHIGRDSKCVNKSHLALSEDTCQLGVGGTIEASQLAAEQYTSNNAGQARVLTAVDARIVDDMHAIVIVGTAAGEIIQMEMTGNQHNRRLEKYAEYAVGSGSQAVDKIQFLDDKRFLAVANKELVMLRVSTCSTINAPRNNTNLPCDACLANKDPLCGWCLNEGQCLRQSECQTVLLKKCPKAEGPLQPQNASITATELNIFVPIQDLPVPDNNKPYECFFGAFKSTSANWSPNGLTCPLPPTNQRPRIEWNTNEATVALAIRSPSSRANIIAQPFVFYNCALLSVCSLCTTSKWPCRWCATHHKCLSVDENAAQCPSTQGSTKCAKIDTQSVPEILIADSTNATVSFGVLNMDESEENHQVDSGVKTQLYCAVRPSQENYDRTQRMRMSAILKQDKVHCSAALFNYSGTEPVRNYTLELGMGREMIDKTHLTVYKCSMMASDCSQCLSLDPKWRCTWCAGGCHYQSDAECQQTSGTGQSADVLCTQPMIETIQPKIGPVEGGTRIEIRGRDLGSRIQDIQDRVNVAGSKCRVVDYEVSKKITCILERPSSTQPRQGPVRITIGRTGKRTVESPASMNFRFVDPAPHSIYPTFGPMSGGTRLTVRGENLNAGANVTVHLDNLPCVVVSKEDGNEDTDSLTCLTTASTRPYSVTAIRLQIDDAIRLLHAKFTYRPDPIIRSIQPLSTFESGGRTLTISGENFDSVLSAKIYLLSSSDPDESEIISSLSPCQIHNATFMQCESPKFTAPPSLRQATFGRWPVGLFLTTVPDPQLSAFKGVKIQPADQPLVIEGRFLSQAATADEYVVTIGTEPCIVFVLDTNQILCRLPASQPPPTDDQGIDLPDGHPLVVVKVGSRLRMELGPIEFDPPYNTGGFPLFLGGGGVRMSLLKAILLLLCALGAVLLAALCVVWLWRRRNSEHERVYKRIQLQMEQMESHVRNECKQAFAELQTDMLSDLTAAIDDGVGIPYQSQAEFMSRLLFRDSSDTSILGGYGSGVYSSQLPMAIAQFDSLLWNRQFVFLLVHMVETDPSVSASERSTLSALLLVTLSRNMVYCTDVVLSLLSAHIERSLGGGGEKTAHLLFRRSESLVEKLFQQWLTICLFPYLNDITGPGKDFFLLYKALKYQAEKGPIDCVTGNARYSLSEQKLLRESVDANYVALLIIPVEGFDQAPVVCRVLDCDTISQVKSKLLDLLYRNAPYSTRLSTDQFDLEWSCPRRGGTVLLLDDDRPQIKGLKKLNTVAYYHLPNNALLTMQSRCGTVNGKHHSHRHHQPPGNQSFTFRSGSSDTTCSMWSSAQLIETASSVSPISNHNQSSSSENSNSDTTYYHLSHPAGSDGHATLSRNANGSHTTRNIPEVFLTRLLMCKGTVQRFVESFFDSVMFANSTSSPSLATPIPSIDNVPIVMKYVLDFLDEQAVRNNVTDPDTIHAWKTNAVVLRFWMQLIHTPDCLFDIQRHTCVDASMVVVGQTLMDAFSRSDVPLGKESPSSKLLFAKEIARYRPIASQMFRRIKNQQQNISSKQFYEYIGSMSKMITESGLSGTSAVGELFTWVKANGIRLVELLEQDPQAVKHRLGERLRQIVHCSIAEPEHIYATLQ</sequence>
<evidence type="ECO:0000256" key="3">
    <source>
        <dbReference type="ARBA" id="ARBA00022475"/>
    </source>
</evidence>
<feature type="domain" description="Sema" evidence="15">
    <location>
        <begin position="38"/>
        <end position="529"/>
    </location>
</feature>
<evidence type="ECO:0000256" key="6">
    <source>
        <dbReference type="ARBA" id="ARBA00022737"/>
    </source>
</evidence>
<dbReference type="InterPro" id="IPR002909">
    <property type="entry name" value="IPT_dom"/>
</dbReference>
<dbReference type="PANTHER" id="PTHR22625:SF44">
    <property type="entry name" value="PLEXIN-B"/>
    <property type="match status" value="1"/>
</dbReference>
<dbReference type="SMART" id="SM00429">
    <property type="entry name" value="IPT"/>
    <property type="match status" value="3"/>
</dbReference>
<keyword evidence="6" id="KW-0677">Repeat</keyword>
<dbReference type="GO" id="GO:0030334">
    <property type="term" value="P:regulation of cell migration"/>
    <property type="evidence" value="ECO:0007669"/>
    <property type="project" value="TreeGrafter"/>
</dbReference>
<dbReference type="Pfam" id="PF01403">
    <property type="entry name" value="Sema"/>
    <property type="match status" value="1"/>
</dbReference>
<evidence type="ECO:0000256" key="12">
    <source>
        <dbReference type="PROSITE-ProRule" id="PRU00352"/>
    </source>
</evidence>
<dbReference type="Pfam" id="PF20170">
    <property type="entry name" value="Plexin_RBD"/>
    <property type="match status" value="1"/>
</dbReference>
<evidence type="ECO:0000256" key="4">
    <source>
        <dbReference type="ARBA" id="ARBA00022692"/>
    </source>
</evidence>
<dbReference type="PANTHER" id="PTHR22625">
    <property type="entry name" value="PLEXIN"/>
    <property type="match status" value="1"/>
</dbReference>
<dbReference type="InterPro" id="IPR016201">
    <property type="entry name" value="PSI"/>
</dbReference>
<dbReference type="InterPro" id="IPR046800">
    <property type="entry name" value="Plexin_RBD"/>
</dbReference>
<feature type="compositionally biased region" description="Basic residues" evidence="13">
    <location>
        <begin position="1662"/>
        <end position="1671"/>
    </location>
</feature>
<feature type="transmembrane region" description="Helical" evidence="14">
    <location>
        <begin position="1290"/>
        <end position="1312"/>
    </location>
</feature>
<dbReference type="Pfam" id="PF01437">
    <property type="entry name" value="PSI"/>
    <property type="match status" value="1"/>
</dbReference>
<dbReference type="Gene3D" id="3.10.20.90">
    <property type="entry name" value="Phosphatidylinositol 3-kinase Catalytic Subunit, Chain A, domain 1"/>
    <property type="match status" value="1"/>
</dbReference>
<gene>
    <name evidence="16" type="ORF">DdX_15940</name>
</gene>